<dbReference type="OrthoDB" id="117787at2"/>
<name>A0A2N9LFB4_9BACT</name>
<sequence>MKRVLVCMGLLFAATTLLAQQTAPPKSPPETASATIQGKTISINYNSPRVNGREGQIFTKDGLIAKTHKSYPVWRAGANAATTLKTDGDITIGDLNVAAGTYTLFVDISNPSQWTLIVNKKTGEWGLAYDSSQDLGKTQMTMSKPQSMVEDLTYTLTDDGGGKGTLTLAWEDVTASVPIQVH</sequence>
<feature type="signal peptide" evidence="1">
    <location>
        <begin position="1"/>
        <end position="19"/>
    </location>
</feature>
<accession>A0A2N9LFB4</accession>
<evidence type="ECO:0000313" key="3">
    <source>
        <dbReference type="Proteomes" id="UP000239735"/>
    </source>
</evidence>
<evidence type="ECO:0000256" key="1">
    <source>
        <dbReference type="SAM" id="SignalP"/>
    </source>
</evidence>
<dbReference type="InterPro" id="IPR021314">
    <property type="entry name" value="DUF2911"/>
</dbReference>
<dbReference type="Pfam" id="PF11138">
    <property type="entry name" value="DUF2911"/>
    <property type="match status" value="1"/>
</dbReference>
<gene>
    <name evidence="2" type="ORF">SBA5_330005</name>
</gene>
<evidence type="ECO:0008006" key="4">
    <source>
        <dbReference type="Google" id="ProtNLM"/>
    </source>
</evidence>
<reference evidence="3" key="1">
    <citation type="submission" date="2018-02" db="EMBL/GenBank/DDBJ databases">
        <authorList>
            <person name="Hausmann B."/>
        </authorList>
    </citation>
    <scope>NUCLEOTIDE SEQUENCE [LARGE SCALE GENOMIC DNA]</scope>
    <source>
        <strain evidence="3">Peat soil MAG SbA5</strain>
    </source>
</reference>
<dbReference type="EMBL" id="OKRB01000090">
    <property type="protein sequence ID" value="SPE21947.1"/>
    <property type="molecule type" value="Genomic_DNA"/>
</dbReference>
<organism evidence="2 3">
    <name type="scientific">Candidatus Sulfuritelmatomonas gaucii</name>
    <dbReference type="NCBI Taxonomy" id="2043161"/>
    <lineage>
        <taxon>Bacteria</taxon>
        <taxon>Pseudomonadati</taxon>
        <taxon>Acidobacteriota</taxon>
        <taxon>Terriglobia</taxon>
        <taxon>Terriglobales</taxon>
        <taxon>Acidobacteriaceae</taxon>
        <taxon>Candidatus Sulfuritelmatomonas</taxon>
    </lineage>
</organism>
<protein>
    <recommendedName>
        <fullName evidence="4">DUF2911 domain-containing protein</fullName>
    </recommendedName>
</protein>
<dbReference type="Proteomes" id="UP000239735">
    <property type="component" value="Unassembled WGS sequence"/>
</dbReference>
<feature type="chain" id="PRO_5014789717" description="DUF2911 domain-containing protein" evidence="1">
    <location>
        <begin position="20"/>
        <end position="182"/>
    </location>
</feature>
<keyword evidence="1" id="KW-0732">Signal</keyword>
<evidence type="ECO:0000313" key="2">
    <source>
        <dbReference type="EMBL" id="SPE21947.1"/>
    </source>
</evidence>
<dbReference type="AlphaFoldDB" id="A0A2N9LFB4"/>
<proteinExistence type="predicted"/>